<keyword evidence="3" id="KW-1185">Reference proteome</keyword>
<gene>
    <name evidence="2" type="ORF">BST85_03405</name>
</gene>
<dbReference type="PROSITE" id="PS51257">
    <property type="entry name" value="PROKAR_LIPOPROTEIN"/>
    <property type="match status" value="1"/>
</dbReference>
<name>A0A2S7KNB8_9FLAO</name>
<reference evidence="2 3" key="1">
    <citation type="submission" date="2016-11" db="EMBL/GenBank/DDBJ databases">
        <title>Trade-off between light-utilization and light-protection in marine flavobacteria.</title>
        <authorList>
            <person name="Kumagai Y."/>
        </authorList>
    </citation>
    <scope>NUCLEOTIDE SEQUENCE [LARGE SCALE GENOMIC DNA]</scope>
    <source>
        <strain evidence="2 3">NBRC 107741</strain>
    </source>
</reference>
<proteinExistence type="predicted"/>
<organism evidence="2 3">
    <name type="scientific">Aureitalea marina</name>
    <dbReference type="NCBI Taxonomy" id="930804"/>
    <lineage>
        <taxon>Bacteria</taxon>
        <taxon>Pseudomonadati</taxon>
        <taxon>Bacteroidota</taxon>
        <taxon>Flavobacteriia</taxon>
        <taxon>Flavobacteriales</taxon>
        <taxon>Flavobacteriaceae</taxon>
        <taxon>Aureitalea</taxon>
    </lineage>
</organism>
<dbReference type="Proteomes" id="UP000239800">
    <property type="component" value="Unassembled WGS sequence"/>
</dbReference>
<comment type="caution">
    <text evidence="2">The sequence shown here is derived from an EMBL/GenBank/DDBJ whole genome shotgun (WGS) entry which is preliminary data.</text>
</comment>
<evidence type="ECO:0000313" key="3">
    <source>
        <dbReference type="Proteomes" id="UP000239800"/>
    </source>
</evidence>
<dbReference type="EMBL" id="MQUB01000001">
    <property type="protein sequence ID" value="PQB04053.1"/>
    <property type="molecule type" value="Genomic_DNA"/>
</dbReference>
<sequence length="520" mass="56956">MRYFSGLVLLLMIVVWSSCRNDFETTPSTGNLEFSSDTIFLDTVFTNIGSSTYTFKVYNRSDDDISIPSVRLGQGESSFYRLNVDGIPGKTFENVRILAKDSIFVFVETTIDINNLPNNGNTEFLYTDQILFDPGGRQQQVELVSLVQDAIFLFPDQNEDGTVETITIGMDADGNDIAIEGFVLEDDELNFTNEKPYVIYGYAAVPNDRTLTVDAGARVHFHANSGILVAPDASMKVNGAPSSDPVAMENQVIFEGDRLEPAFSDVPGQWGTIWLTQGSTDHEFSYTTIKNGIVGILMDSNDGDRTLTLSNVQIYNNSNVGLLARTGDVYGENVVISNSGQASLACSLGGRYNFNHCTFGNYWSNSFRTFPTVQIDNVLPISEDQVEVRDLIEANFTNCIIYGSEFLELGLIEDPSAQFNFNFTNSLIKFDDFSGDFADDPNYNFENPTLYTNVVFNVDPAFQDVDTNNLNIESGTSGADGIGLAGVPPAVDINGVIRSLTNPDAGASEAIVFPDPDGRP</sequence>
<dbReference type="RefSeq" id="WP_104811977.1">
    <property type="nucleotide sequence ID" value="NZ_MQUB01000001.1"/>
</dbReference>
<keyword evidence="1" id="KW-0732">Signal</keyword>
<feature type="chain" id="PRO_5015447845" description="Right handed beta helix domain-containing protein" evidence="1">
    <location>
        <begin position="21"/>
        <end position="520"/>
    </location>
</feature>
<dbReference type="OrthoDB" id="1111178at2"/>
<feature type="signal peptide" evidence="1">
    <location>
        <begin position="1"/>
        <end position="20"/>
    </location>
</feature>
<evidence type="ECO:0000256" key="1">
    <source>
        <dbReference type="SAM" id="SignalP"/>
    </source>
</evidence>
<protein>
    <recommendedName>
        <fullName evidence="4">Right handed beta helix domain-containing protein</fullName>
    </recommendedName>
</protein>
<accession>A0A2S7KNB8</accession>
<evidence type="ECO:0008006" key="4">
    <source>
        <dbReference type="Google" id="ProtNLM"/>
    </source>
</evidence>
<dbReference type="AlphaFoldDB" id="A0A2S7KNB8"/>
<evidence type="ECO:0000313" key="2">
    <source>
        <dbReference type="EMBL" id="PQB04053.1"/>
    </source>
</evidence>